<comment type="caution">
    <text evidence="3">The sequence shown here is derived from an EMBL/GenBank/DDBJ whole genome shotgun (WGS) entry which is preliminary data.</text>
</comment>
<evidence type="ECO:0000313" key="4">
    <source>
        <dbReference type="Proteomes" id="UP000019753"/>
    </source>
</evidence>
<evidence type="ECO:0000313" key="3">
    <source>
        <dbReference type="EMBL" id="EYR63962.1"/>
    </source>
</evidence>
<dbReference type="Proteomes" id="UP000019753">
    <property type="component" value="Unassembled WGS sequence"/>
</dbReference>
<protein>
    <recommendedName>
        <fullName evidence="2">DUF6318 domain-containing protein</fullName>
    </recommendedName>
</protein>
<feature type="compositionally biased region" description="Pro residues" evidence="1">
    <location>
        <begin position="69"/>
        <end position="89"/>
    </location>
</feature>
<accession>A0A021VY20</accession>
<evidence type="ECO:0000256" key="1">
    <source>
        <dbReference type="SAM" id="MobiDB-lite"/>
    </source>
</evidence>
<organism evidence="3 4">
    <name type="scientific">Actinotalea ferrariae CF5-4</name>
    <dbReference type="NCBI Taxonomy" id="948458"/>
    <lineage>
        <taxon>Bacteria</taxon>
        <taxon>Bacillati</taxon>
        <taxon>Actinomycetota</taxon>
        <taxon>Actinomycetes</taxon>
        <taxon>Micrococcales</taxon>
        <taxon>Cellulomonadaceae</taxon>
        <taxon>Actinotalea</taxon>
    </lineage>
</organism>
<keyword evidence="4" id="KW-1185">Reference proteome</keyword>
<reference evidence="3 4" key="1">
    <citation type="submission" date="2014-01" db="EMBL/GenBank/DDBJ databases">
        <title>Actinotalea ferrariae CF5-4.</title>
        <authorList>
            <person name="Chen F."/>
            <person name="Li Y."/>
            <person name="Wang G."/>
        </authorList>
    </citation>
    <scope>NUCLEOTIDE SEQUENCE [LARGE SCALE GENOMIC DNA]</scope>
    <source>
        <strain evidence="3 4">CF5-4</strain>
    </source>
</reference>
<dbReference type="AlphaFoldDB" id="A0A021VY20"/>
<name>A0A021VY20_9CELL</name>
<gene>
    <name evidence="3" type="ORF">N866_16910</name>
</gene>
<feature type="domain" description="DUF6318" evidence="2">
    <location>
        <begin position="75"/>
        <end position="155"/>
    </location>
</feature>
<feature type="region of interest" description="Disordered" evidence="1">
    <location>
        <begin position="47"/>
        <end position="95"/>
    </location>
</feature>
<sequence length="228" mass="23945">MRQGAFQVVSRVLVQVVHRRRRRVEGLPVLVAVGVAVGAGLLAGCSEPSESVPTPTAEASERASVAAPGPTPDPTPEANPEPVPEPVPSPEMERGGEAGAIAAAEYFMRLSEYAFLTGDLATWNEISTTDCGYCNNVRERVDRVWGEGGRIKGAALRVGSPRVDAVDDQLGIYAVAVDYFAAPAQELDASGALLNDLPGGEGVFIVEVVLAADGWRLIEAARPAPEDT</sequence>
<dbReference type="EMBL" id="AXCW01000058">
    <property type="protein sequence ID" value="EYR63962.1"/>
    <property type="molecule type" value="Genomic_DNA"/>
</dbReference>
<proteinExistence type="predicted"/>
<dbReference type="InterPro" id="IPR046281">
    <property type="entry name" value="DUF6318"/>
</dbReference>
<dbReference type="Pfam" id="PF19843">
    <property type="entry name" value="DUF6318"/>
    <property type="match status" value="1"/>
</dbReference>
<evidence type="ECO:0000259" key="2">
    <source>
        <dbReference type="Pfam" id="PF19843"/>
    </source>
</evidence>